<dbReference type="Gene3D" id="3.30.70.1230">
    <property type="entry name" value="Nucleotide cyclase"/>
    <property type="match status" value="1"/>
</dbReference>
<dbReference type="Pfam" id="PF05226">
    <property type="entry name" value="CHASE2"/>
    <property type="match status" value="1"/>
</dbReference>
<name>A0A7X0VTI4_9BACL</name>
<sequence length="624" mass="69155">MRGKIKRIAIVLNALILIAVFFVYQEQWLKRLDNMLFDYGMKQTALHKSGHIVVVTIDDESLQELGRFPWDRSVYAPFLDALNQPGNEPKAIAFDVMFSDASDPDSDAAFADALSQYPNVILPVVGVTEGDFDNVTTVSPDRYLQVGRIDRPIPELAENAQLAHINRVISPDAVIRQTWLKIQGPDGAVIPSLAYKAAQMAGAYLSRYDRMTDPARTFDDRAAAKNTITIDYQFTAEDMDYTPVSFSSVLNGDIDPSYCKDAVVLVGFTAAGLSDETGQDNGATPIDKHMSLVYVHANIINQLLNGAKVSYVDDWIVVAFGLLLFALFVFLPWRLKNVYSILIFLAVAAGILYGQLQLFETSKIHVSIVDTLLAMFLAYLVNVSLKSYLESSQKSFVTRQFGRYISPDLVKEIVSKDMDIELGGNSKLITVLFLDIRGFTPLSEKLTPPELVDTLNTMFNMITETTLANRGTIDKFIGDAAMILFNAPLDVPEHERLAVKTAYEIQQGMNAIREQIRDKYGCEVNVGIGINTGNVVVGNIGSYLRVDYTAIGDNVNIAARIESSTKPGQIMVSEAVYERTKEHFQFEDAGEKMFKGKSQAIRVYEVTGLRNSSVSESVKQKATS</sequence>
<keyword evidence="2" id="KW-0472">Membrane</keyword>
<feature type="transmembrane region" description="Helical" evidence="2">
    <location>
        <begin position="315"/>
        <end position="331"/>
    </location>
</feature>
<dbReference type="InterPro" id="IPR029787">
    <property type="entry name" value="Nucleotide_cyclase"/>
</dbReference>
<comment type="similarity">
    <text evidence="1">Belongs to the adenylyl cyclase class-3 family.</text>
</comment>
<dbReference type="InterPro" id="IPR001054">
    <property type="entry name" value="A/G_cyclase"/>
</dbReference>
<gene>
    <name evidence="4" type="ORF">H7C18_00630</name>
</gene>
<dbReference type="PANTHER" id="PTHR43081">
    <property type="entry name" value="ADENYLATE CYCLASE, TERMINAL-DIFFERENTIATION SPECIFIC-RELATED"/>
    <property type="match status" value="1"/>
</dbReference>
<accession>A0A7X0VTI4</accession>
<feature type="transmembrane region" description="Helical" evidence="2">
    <location>
        <begin position="338"/>
        <end position="358"/>
    </location>
</feature>
<comment type="caution">
    <text evidence="4">The sequence shown here is derived from an EMBL/GenBank/DDBJ whole genome shotgun (WGS) entry which is preliminary data.</text>
</comment>
<dbReference type="SUPFAM" id="SSF55073">
    <property type="entry name" value="Nucleotide cyclase"/>
    <property type="match status" value="1"/>
</dbReference>
<evidence type="ECO:0000313" key="5">
    <source>
        <dbReference type="Proteomes" id="UP000564644"/>
    </source>
</evidence>
<feature type="domain" description="Guanylate cyclase" evidence="3">
    <location>
        <begin position="430"/>
        <end position="562"/>
    </location>
</feature>
<dbReference type="SMART" id="SM00044">
    <property type="entry name" value="CYCc"/>
    <property type="match status" value="1"/>
</dbReference>
<dbReference type="InterPro" id="IPR007890">
    <property type="entry name" value="CHASE2"/>
</dbReference>
<dbReference type="GO" id="GO:0006171">
    <property type="term" value="P:cAMP biosynthetic process"/>
    <property type="evidence" value="ECO:0007669"/>
    <property type="project" value="TreeGrafter"/>
</dbReference>
<evidence type="ECO:0000256" key="1">
    <source>
        <dbReference type="ARBA" id="ARBA00005381"/>
    </source>
</evidence>
<evidence type="ECO:0000259" key="3">
    <source>
        <dbReference type="PROSITE" id="PS50125"/>
    </source>
</evidence>
<dbReference type="Pfam" id="PF00211">
    <property type="entry name" value="Guanylate_cyc"/>
    <property type="match status" value="1"/>
</dbReference>
<dbReference type="AlphaFoldDB" id="A0A7X0VTI4"/>
<keyword evidence="5" id="KW-1185">Reference proteome</keyword>
<dbReference type="RefSeq" id="WP_185127068.1">
    <property type="nucleotide sequence ID" value="NZ_JACJVO010000001.1"/>
</dbReference>
<evidence type="ECO:0000256" key="2">
    <source>
        <dbReference type="SAM" id="Phobius"/>
    </source>
</evidence>
<organism evidence="4 5">
    <name type="scientific">Cohnella zeiphila</name>
    <dbReference type="NCBI Taxonomy" id="2761120"/>
    <lineage>
        <taxon>Bacteria</taxon>
        <taxon>Bacillati</taxon>
        <taxon>Bacillota</taxon>
        <taxon>Bacilli</taxon>
        <taxon>Bacillales</taxon>
        <taxon>Paenibacillaceae</taxon>
        <taxon>Cohnella</taxon>
    </lineage>
</organism>
<dbReference type="InterPro" id="IPR050697">
    <property type="entry name" value="Adenylyl/Guanylyl_Cyclase_3/4"/>
</dbReference>
<protein>
    <submittedName>
        <fullName evidence="4">Adenylate/guanylate cyclase domain-containing protein</fullName>
    </submittedName>
</protein>
<keyword evidence="2" id="KW-1133">Transmembrane helix</keyword>
<dbReference type="PANTHER" id="PTHR43081:SF1">
    <property type="entry name" value="ADENYLATE CYCLASE, TERMINAL-DIFFERENTIATION SPECIFIC"/>
    <property type="match status" value="1"/>
</dbReference>
<dbReference type="GO" id="GO:0004016">
    <property type="term" value="F:adenylate cyclase activity"/>
    <property type="evidence" value="ECO:0007669"/>
    <property type="project" value="UniProtKB-ARBA"/>
</dbReference>
<proteinExistence type="inferred from homology"/>
<evidence type="ECO:0000313" key="4">
    <source>
        <dbReference type="EMBL" id="MBB6729400.1"/>
    </source>
</evidence>
<dbReference type="PROSITE" id="PS50125">
    <property type="entry name" value="GUANYLATE_CYCLASE_2"/>
    <property type="match status" value="1"/>
</dbReference>
<feature type="transmembrane region" description="Helical" evidence="2">
    <location>
        <begin position="364"/>
        <end position="385"/>
    </location>
</feature>
<feature type="transmembrane region" description="Helical" evidence="2">
    <location>
        <begin position="7"/>
        <end position="24"/>
    </location>
</feature>
<dbReference type="CDD" id="cd07302">
    <property type="entry name" value="CHD"/>
    <property type="match status" value="1"/>
</dbReference>
<reference evidence="4 5" key="1">
    <citation type="submission" date="2020-08" db="EMBL/GenBank/DDBJ databases">
        <title>Cohnella phylogeny.</title>
        <authorList>
            <person name="Dunlap C."/>
        </authorList>
    </citation>
    <scope>NUCLEOTIDE SEQUENCE [LARGE SCALE GENOMIC DNA]</scope>
    <source>
        <strain evidence="4 5">CBP 2801</strain>
    </source>
</reference>
<dbReference type="GO" id="GO:0035556">
    <property type="term" value="P:intracellular signal transduction"/>
    <property type="evidence" value="ECO:0007669"/>
    <property type="project" value="InterPro"/>
</dbReference>
<dbReference type="EMBL" id="JACJVO010000001">
    <property type="protein sequence ID" value="MBB6729400.1"/>
    <property type="molecule type" value="Genomic_DNA"/>
</dbReference>
<keyword evidence="2" id="KW-0812">Transmembrane</keyword>
<dbReference type="SMART" id="SM01080">
    <property type="entry name" value="CHASE2"/>
    <property type="match status" value="1"/>
</dbReference>
<dbReference type="Proteomes" id="UP000564644">
    <property type="component" value="Unassembled WGS sequence"/>
</dbReference>